<evidence type="ECO:0000256" key="7">
    <source>
        <dbReference type="SAM" id="Phobius"/>
    </source>
</evidence>
<feature type="transmembrane region" description="Helical" evidence="7">
    <location>
        <begin position="49"/>
        <end position="72"/>
    </location>
</feature>
<keyword evidence="4 7" id="KW-1133">Transmembrane helix</keyword>
<evidence type="ECO:0000256" key="2">
    <source>
        <dbReference type="ARBA" id="ARBA00007743"/>
    </source>
</evidence>
<feature type="transmembrane region" description="Helical" evidence="7">
    <location>
        <begin position="78"/>
        <end position="98"/>
    </location>
</feature>
<keyword evidence="5 7" id="KW-0472">Membrane</keyword>
<dbReference type="AlphaFoldDB" id="A0A7S4E3D5"/>
<proteinExistence type="inferred from homology"/>
<evidence type="ECO:0000313" key="10">
    <source>
        <dbReference type="Proteomes" id="UP000789595"/>
    </source>
</evidence>
<protein>
    <recommendedName>
        <fullName evidence="11">Transmembrane protein 230</fullName>
    </recommendedName>
</protein>
<evidence type="ECO:0000313" key="8">
    <source>
        <dbReference type="EMBL" id="CAE0686956.1"/>
    </source>
</evidence>
<sequence length="123" mass="13317">MNPIQQESRDMEMSAARAPESPGEEFGGLRYPPGRRPSTQRRRLPPRTCCLAVALTTLGTCLFVAGCVASFGANGGSAAVELFVLAALTLLPGVYASYHLIGIKMRWPGFDNVAMFHEDVQFV</sequence>
<gene>
    <name evidence="8" type="ORF">PCAL00307_LOCUS2390</name>
    <name evidence="9" type="ORF">PECAL_3P05350</name>
</gene>
<dbReference type="InterPro" id="IPR008590">
    <property type="entry name" value="TMEM_230/134"/>
</dbReference>
<dbReference type="Pfam" id="PF05915">
    <property type="entry name" value="TMEM_230_134"/>
    <property type="match status" value="1"/>
</dbReference>
<reference evidence="9" key="2">
    <citation type="submission" date="2021-11" db="EMBL/GenBank/DDBJ databases">
        <authorList>
            <consortium name="Genoscope - CEA"/>
            <person name="William W."/>
        </authorList>
    </citation>
    <scope>NUCLEOTIDE SEQUENCE</scope>
</reference>
<evidence type="ECO:0000256" key="3">
    <source>
        <dbReference type="ARBA" id="ARBA00022692"/>
    </source>
</evidence>
<dbReference type="EMBL" id="CAKKNE010000003">
    <property type="protein sequence ID" value="CAH0370639.1"/>
    <property type="molecule type" value="Genomic_DNA"/>
</dbReference>
<keyword evidence="3 7" id="KW-0812">Transmembrane</keyword>
<keyword evidence="10" id="KW-1185">Reference proteome</keyword>
<evidence type="ECO:0008006" key="11">
    <source>
        <dbReference type="Google" id="ProtNLM"/>
    </source>
</evidence>
<comment type="similarity">
    <text evidence="2">Belongs to the TMEM134/TMEM230 family.</text>
</comment>
<evidence type="ECO:0000256" key="4">
    <source>
        <dbReference type="ARBA" id="ARBA00022989"/>
    </source>
</evidence>
<reference evidence="8" key="1">
    <citation type="submission" date="2021-01" db="EMBL/GenBank/DDBJ databases">
        <authorList>
            <person name="Corre E."/>
            <person name="Pelletier E."/>
            <person name="Niang G."/>
            <person name="Scheremetjew M."/>
            <person name="Finn R."/>
            <person name="Kale V."/>
            <person name="Holt S."/>
            <person name="Cochrane G."/>
            <person name="Meng A."/>
            <person name="Brown T."/>
            <person name="Cohen L."/>
        </authorList>
    </citation>
    <scope>NUCLEOTIDE SEQUENCE</scope>
    <source>
        <strain evidence="8">CCMP1756</strain>
    </source>
</reference>
<name>A0A7S4E3D5_9STRA</name>
<evidence type="ECO:0000256" key="5">
    <source>
        <dbReference type="ARBA" id="ARBA00023136"/>
    </source>
</evidence>
<dbReference type="GO" id="GO:0016020">
    <property type="term" value="C:membrane"/>
    <property type="evidence" value="ECO:0007669"/>
    <property type="project" value="UniProtKB-SubCell"/>
</dbReference>
<accession>A0A7S4E3D5</accession>
<dbReference type="EMBL" id="HBIW01002849">
    <property type="protein sequence ID" value="CAE0686956.1"/>
    <property type="molecule type" value="Transcribed_RNA"/>
</dbReference>
<evidence type="ECO:0000256" key="6">
    <source>
        <dbReference type="SAM" id="MobiDB-lite"/>
    </source>
</evidence>
<evidence type="ECO:0000313" key="9">
    <source>
        <dbReference type="EMBL" id="CAH0370639.1"/>
    </source>
</evidence>
<feature type="region of interest" description="Disordered" evidence="6">
    <location>
        <begin position="1"/>
        <end position="42"/>
    </location>
</feature>
<organism evidence="8">
    <name type="scientific">Pelagomonas calceolata</name>
    <dbReference type="NCBI Taxonomy" id="35677"/>
    <lineage>
        <taxon>Eukaryota</taxon>
        <taxon>Sar</taxon>
        <taxon>Stramenopiles</taxon>
        <taxon>Ochrophyta</taxon>
        <taxon>Pelagophyceae</taxon>
        <taxon>Pelagomonadales</taxon>
        <taxon>Pelagomonadaceae</taxon>
        <taxon>Pelagomonas</taxon>
    </lineage>
</organism>
<evidence type="ECO:0000256" key="1">
    <source>
        <dbReference type="ARBA" id="ARBA00004141"/>
    </source>
</evidence>
<comment type="subcellular location">
    <subcellularLocation>
        <location evidence="1">Membrane</location>
        <topology evidence="1">Multi-pass membrane protein</topology>
    </subcellularLocation>
</comment>
<dbReference type="Proteomes" id="UP000789595">
    <property type="component" value="Unassembled WGS sequence"/>
</dbReference>